<dbReference type="Proteomes" id="UP000000238">
    <property type="component" value="Chromosome"/>
</dbReference>
<organism evidence="1 2">
    <name type="scientific">Hahella chejuensis (strain KCTC 2396)</name>
    <dbReference type="NCBI Taxonomy" id="349521"/>
    <lineage>
        <taxon>Bacteria</taxon>
        <taxon>Pseudomonadati</taxon>
        <taxon>Pseudomonadota</taxon>
        <taxon>Gammaproteobacteria</taxon>
        <taxon>Oceanospirillales</taxon>
        <taxon>Hahellaceae</taxon>
        <taxon>Hahella</taxon>
    </lineage>
</organism>
<protein>
    <submittedName>
        <fullName evidence="1">Uncharacterized protein</fullName>
    </submittedName>
</protein>
<gene>
    <name evidence="1" type="ordered locus">HCH_02606</name>
</gene>
<evidence type="ECO:0000313" key="1">
    <source>
        <dbReference type="EMBL" id="ABC29398.1"/>
    </source>
</evidence>
<dbReference type="OrthoDB" id="9864870at2"/>
<name>Q2SIX6_HAHCH</name>
<dbReference type="STRING" id="349521.HCH_02606"/>
<accession>Q2SIX6</accession>
<proteinExistence type="predicted"/>
<dbReference type="RefSeq" id="WP_011396467.1">
    <property type="nucleotide sequence ID" value="NC_007645.1"/>
</dbReference>
<evidence type="ECO:0000313" key="2">
    <source>
        <dbReference type="Proteomes" id="UP000000238"/>
    </source>
</evidence>
<dbReference type="EMBL" id="CP000155">
    <property type="protein sequence ID" value="ABC29398.1"/>
    <property type="molecule type" value="Genomic_DNA"/>
</dbReference>
<dbReference type="KEGG" id="hch:HCH_02606"/>
<keyword evidence="2" id="KW-1185">Reference proteome</keyword>
<reference evidence="1 2" key="1">
    <citation type="journal article" date="2005" name="Nucleic Acids Res.">
        <title>Genomic blueprint of Hahella chejuensis, a marine microbe producing an algicidal agent.</title>
        <authorList>
            <person name="Jeong H."/>
            <person name="Yim J.H."/>
            <person name="Lee C."/>
            <person name="Choi S.-H."/>
            <person name="Park Y.K."/>
            <person name="Yoon S.H."/>
            <person name="Hur C.-G."/>
            <person name="Kang H.-Y."/>
            <person name="Kim D."/>
            <person name="Lee H.H."/>
            <person name="Park K.H."/>
            <person name="Park S.-H."/>
            <person name="Park H.-S."/>
            <person name="Lee H.K."/>
            <person name="Oh T.K."/>
            <person name="Kim J.F."/>
        </authorList>
    </citation>
    <scope>NUCLEOTIDE SEQUENCE [LARGE SCALE GENOMIC DNA]</scope>
    <source>
        <strain evidence="1 2">KCTC 2396</strain>
    </source>
</reference>
<sequence>MKLIKMLQKLSAKPAEETESNYSRKAVKDVDPRDLTGQWGMSATDALQVNFVTRECGKR</sequence>
<dbReference type="HOGENOM" id="CLU_2954102_0_0_6"/>
<dbReference type="AlphaFoldDB" id="Q2SIX6"/>